<dbReference type="Gene3D" id="3.60.40.10">
    <property type="entry name" value="PPM-type phosphatase domain"/>
    <property type="match status" value="1"/>
</dbReference>
<evidence type="ECO:0000256" key="1">
    <source>
        <dbReference type="ARBA" id="ARBA00001936"/>
    </source>
</evidence>
<evidence type="ECO:0000256" key="6">
    <source>
        <dbReference type="ARBA" id="ARBA00023211"/>
    </source>
</evidence>
<dbReference type="InterPro" id="IPR001932">
    <property type="entry name" value="PPM-type_phosphatase-like_dom"/>
</dbReference>
<comment type="cofactor">
    <cofactor evidence="2">
        <name>Mg(2+)</name>
        <dbReference type="ChEBI" id="CHEBI:18420"/>
    </cofactor>
</comment>
<dbReference type="AlphaFoldDB" id="A0AAV6IRU5"/>
<dbReference type="GO" id="GO:0004722">
    <property type="term" value="F:protein serine/threonine phosphatase activity"/>
    <property type="evidence" value="ECO:0007669"/>
    <property type="project" value="InterPro"/>
</dbReference>
<dbReference type="SMART" id="SM00332">
    <property type="entry name" value="PP2Cc"/>
    <property type="match status" value="1"/>
</dbReference>
<dbReference type="EMBL" id="JACTNZ010000009">
    <property type="protein sequence ID" value="KAG5530605.1"/>
    <property type="molecule type" value="Genomic_DNA"/>
</dbReference>
<dbReference type="SMART" id="SM00331">
    <property type="entry name" value="PP2C_SIG"/>
    <property type="match status" value="1"/>
</dbReference>
<evidence type="ECO:0000256" key="5">
    <source>
        <dbReference type="ARBA" id="ARBA00022842"/>
    </source>
</evidence>
<keyword evidence="6" id="KW-0464">Manganese</keyword>
<feature type="compositionally biased region" description="Polar residues" evidence="7">
    <location>
        <begin position="17"/>
        <end position="26"/>
    </location>
</feature>
<evidence type="ECO:0000256" key="7">
    <source>
        <dbReference type="SAM" id="MobiDB-lite"/>
    </source>
</evidence>
<organism evidence="9 10">
    <name type="scientific">Rhododendron griersonianum</name>
    <dbReference type="NCBI Taxonomy" id="479676"/>
    <lineage>
        <taxon>Eukaryota</taxon>
        <taxon>Viridiplantae</taxon>
        <taxon>Streptophyta</taxon>
        <taxon>Embryophyta</taxon>
        <taxon>Tracheophyta</taxon>
        <taxon>Spermatophyta</taxon>
        <taxon>Magnoliopsida</taxon>
        <taxon>eudicotyledons</taxon>
        <taxon>Gunneridae</taxon>
        <taxon>Pentapetalae</taxon>
        <taxon>asterids</taxon>
        <taxon>Ericales</taxon>
        <taxon>Ericaceae</taxon>
        <taxon>Ericoideae</taxon>
        <taxon>Rhodoreae</taxon>
        <taxon>Rhododendron</taxon>
    </lineage>
</organism>
<evidence type="ECO:0000313" key="9">
    <source>
        <dbReference type="EMBL" id="KAG5530605.1"/>
    </source>
</evidence>
<dbReference type="FunFam" id="3.60.40.10:FF:000079">
    <property type="entry name" value="Probable protein phosphatase 2C 74"/>
    <property type="match status" value="1"/>
</dbReference>
<dbReference type="InterPro" id="IPR036457">
    <property type="entry name" value="PPM-type-like_dom_sf"/>
</dbReference>
<dbReference type="SUPFAM" id="SSF81606">
    <property type="entry name" value="PP2C-like"/>
    <property type="match status" value="1"/>
</dbReference>
<dbReference type="Proteomes" id="UP000823749">
    <property type="component" value="Chromosome 9"/>
</dbReference>
<keyword evidence="3" id="KW-0479">Metal-binding</keyword>
<gene>
    <name evidence="9" type="ORF">RHGRI_025537</name>
</gene>
<feature type="region of interest" description="Disordered" evidence="7">
    <location>
        <begin position="1"/>
        <end position="38"/>
    </location>
</feature>
<dbReference type="InterPro" id="IPR015655">
    <property type="entry name" value="PP2C"/>
</dbReference>
<keyword evidence="4" id="KW-0378">Hydrolase</keyword>
<comment type="caution">
    <text evidence="9">The sequence shown here is derived from an EMBL/GenBank/DDBJ whole genome shotgun (WGS) entry which is preliminary data.</text>
</comment>
<accession>A0AAV6IRU5</accession>
<sequence length="348" mass="38635">MAIMSPTSPLPPPISTGGKSNSQSLSDEVRPMTRLRRRPARLTVPECALSCLDMGEMKKKKTERNLNPEFEVEGRDFYLASRKGRREIMEDGYGVMLDILGDPKQAFFVVIDGHGGRAATDYVAENLGKNVMKALETVGEEEDQLQAAIHEAYLTTDKEFLSQSVDSGACCASVLFMHGHLLVANVGDCRVVLSQKGLANVLTRDHRPDRDDERSRIERSGGYVDCRNGVWRVNGSLAVSRAVGDLHSKEWIISEPEICKFPLTADFDFLIMASDGLWDKVNGQEAVDVVLREKNPLESCKKLVDISCKRGNIDDITVMVINVRQFLDSIKKSHKTDLSSPPYMKSTA</sequence>
<dbReference type="GO" id="GO:0046872">
    <property type="term" value="F:metal ion binding"/>
    <property type="evidence" value="ECO:0007669"/>
    <property type="project" value="UniProtKB-KW"/>
</dbReference>
<comment type="cofactor">
    <cofactor evidence="1">
        <name>Mn(2+)</name>
        <dbReference type="ChEBI" id="CHEBI:29035"/>
    </cofactor>
</comment>
<evidence type="ECO:0000259" key="8">
    <source>
        <dbReference type="PROSITE" id="PS51746"/>
    </source>
</evidence>
<reference evidence="9" key="1">
    <citation type="submission" date="2020-08" db="EMBL/GenBank/DDBJ databases">
        <title>Plant Genome Project.</title>
        <authorList>
            <person name="Zhang R.-G."/>
        </authorList>
    </citation>
    <scope>NUCLEOTIDE SEQUENCE</scope>
    <source>
        <strain evidence="9">WSP0</strain>
        <tissue evidence="9">Leaf</tissue>
    </source>
</reference>
<keyword evidence="5" id="KW-0460">Magnesium</keyword>
<dbReference type="PROSITE" id="PS51746">
    <property type="entry name" value="PPM_2"/>
    <property type="match status" value="1"/>
</dbReference>
<evidence type="ECO:0000256" key="4">
    <source>
        <dbReference type="ARBA" id="ARBA00022801"/>
    </source>
</evidence>
<name>A0AAV6IRU5_9ERIC</name>
<evidence type="ECO:0000256" key="2">
    <source>
        <dbReference type="ARBA" id="ARBA00001946"/>
    </source>
</evidence>
<keyword evidence="10" id="KW-1185">Reference proteome</keyword>
<protein>
    <recommendedName>
        <fullName evidence="8">PPM-type phosphatase domain-containing protein</fullName>
    </recommendedName>
</protein>
<feature type="domain" description="PPM-type phosphatase" evidence="8">
    <location>
        <begin position="76"/>
        <end position="323"/>
    </location>
</feature>
<dbReference type="CDD" id="cd00143">
    <property type="entry name" value="PP2Cc"/>
    <property type="match status" value="1"/>
</dbReference>
<dbReference type="PANTHER" id="PTHR47992">
    <property type="entry name" value="PROTEIN PHOSPHATASE"/>
    <property type="match status" value="1"/>
</dbReference>
<dbReference type="Pfam" id="PF00481">
    <property type="entry name" value="PP2C"/>
    <property type="match status" value="1"/>
</dbReference>
<evidence type="ECO:0000256" key="3">
    <source>
        <dbReference type="ARBA" id="ARBA00022723"/>
    </source>
</evidence>
<proteinExistence type="predicted"/>
<evidence type="ECO:0000313" key="10">
    <source>
        <dbReference type="Proteomes" id="UP000823749"/>
    </source>
</evidence>